<dbReference type="Pfam" id="PF13432">
    <property type="entry name" value="TPR_16"/>
    <property type="match status" value="2"/>
</dbReference>
<dbReference type="PROSITE" id="PS50005">
    <property type="entry name" value="TPR"/>
    <property type="match status" value="4"/>
</dbReference>
<evidence type="ECO:0000256" key="3">
    <source>
        <dbReference type="PROSITE-ProRule" id="PRU00339"/>
    </source>
</evidence>
<gene>
    <name evidence="4" type="ORF">XYLVIOL_LOCUS1599</name>
</gene>
<dbReference type="InterPro" id="IPR011990">
    <property type="entry name" value="TPR-like_helical_dom_sf"/>
</dbReference>
<name>A0ABP1N723_XYLVO</name>
<evidence type="ECO:0000256" key="2">
    <source>
        <dbReference type="ARBA" id="ARBA00022803"/>
    </source>
</evidence>
<feature type="repeat" description="TPR" evidence="3">
    <location>
        <begin position="579"/>
        <end position="612"/>
    </location>
</feature>
<proteinExistence type="predicted"/>
<dbReference type="Proteomes" id="UP001642520">
    <property type="component" value="Unassembled WGS sequence"/>
</dbReference>
<reference evidence="4 5" key="1">
    <citation type="submission" date="2024-08" db="EMBL/GenBank/DDBJ databases">
        <authorList>
            <person name="Will J Nash"/>
            <person name="Angela Man"/>
            <person name="Seanna McTaggart"/>
            <person name="Kendall Baker"/>
            <person name="Tom Barker"/>
            <person name="Leah Catchpole"/>
            <person name="Alex Durrant"/>
            <person name="Karim Gharbi"/>
            <person name="Naomi Irish"/>
            <person name="Gemy Kaithakottil"/>
            <person name="Debby Ku"/>
            <person name="Aaliyah Providence"/>
            <person name="Felix Shaw"/>
            <person name="David Swarbreck"/>
            <person name="Chris Watkins"/>
            <person name="Ann M. McCartney"/>
            <person name="Giulio Formenti"/>
            <person name="Alice Mouton"/>
            <person name="Noel Vella"/>
            <person name="Bjorn M von Reumont"/>
            <person name="Adriana Vella"/>
            <person name="Wilfried Haerty"/>
        </authorList>
    </citation>
    <scope>NUCLEOTIDE SEQUENCE [LARGE SCALE GENOMIC DNA]</scope>
</reference>
<dbReference type="EMBL" id="CAXAJV020001284">
    <property type="protein sequence ID" value="CAL7935448.1"/>
    <property type="molecule type" value="Genomic_DNA"/>
</dbReference>
<evidence type="ECO:0000313" key="4">
    <source>
        <dbReference type="EMBL" id="CAL7935448.1"/>
    </source>
</evidence>
<dbReference type="SMART" id="SM00028">
    <property type="entry name" value="TPR"/>
    <property type="match status" value="8"/>
</dbReference>
<comment type="caution">
    <text evidence="4">The sequence shown here is derived from an EMBL/GenBank/DDBJ whole genome shotgun (WGS) entry which is preliminary data.</text>
</comment>
<dbReference type="Gene3D" id="1.25.40.10">
    <property type="entry name" value="Tetratricopeptide repeat domain"/>
    <property type="match status" value="6"/>
</dbReference>
<dbReference type="PANTHER" id="PTHR15704:SF7">
    <property type="entry name" value="SUPERKILLER COMPLEX PROTEIN 3"/>
    <property type="match status" value="1"/>
</dbReference>
<sequence>MSDEIKVALKEARNIYKEKNYKGVIKKCKTILKKEQNNYGALVLLAAALKEIEEYKCQVPIVLEKAVKVREDNPIAWQGLITYYEQNLDNDDCYNKLILSYCKLLQIESDSTFTHTLNKISEISLQLKDSETFIQCVRHLNELQKMLDSDKAQMINKTLKWILIDNFNDLNKYQDSLENIFKSIINDLDINNQQNLYRKYLQMLYDKKELVILISEATNMHQRFPQDTLSLEYICRVYCDQHILGESITHINIEEFYESLLNLNKESEIATIAKAIHLEKSDNLITAREILKDLLTLETRSSYGWMALSEISMRLYCWEDAEIAAKRTLEIKDHTIKDELLYKMELMLLESVSRSTDLSKWEIALQMCERHLQMHPSTQLELIRARIIVSMNKSDVIPVMLNNLESKCQSKIEISILRALHLKLNKKFDEAINVLDSGVQTSEAWLLLGTTYWEMTEYNYSLIAFLNGIKVDRYNWKCLVYLGHYYCQYGNDVERSRRCYQTALQINPNSEEAGIGLSTAYRLLKNQDANMKLLQTLTTQDNGPKWAWLQLGLQYLDQGNAVQAIKAFQHVIRADPNDNYCWESLADAYFVRGAYTSALKSYQKVLKLCPKSLYPMIQLANIKLIVGQYSEAKEDFQCILKDESCYIPALKGLAESCLAIAKEHIANQFLGRGKNYLQQALDSLTAAIKERKDISCIWKLLGDVCFRVAMLPEKYKYLNVSSILLKHNDIESVILVKQQDIFSLSARCYCCALTISPQSDLLWHDLALCYLTQLQSYPLIDHKNLGSKCLAAAKHAIKLNPAAWIHWNLLGVICMSPYIKNYALAQHAYIMAIDKELNNATLWSNLGTLYLHTGNLYKANAAYSQAQSAHPAYINSWIGQAIIAETMNRREAMDLFRHALQLGYHSQAAVGYTHWVLNVILNCNVKMDALYTYVMENMHAILVATDAMTRYIEYHPNDCYAQNAYGLLLERQKLYKPAAEQFVAGLCNSNNNERDLVSINLARVFTRLGKYEEAMKLCQAVTNINYNSECHLALALFKADLYEESYTTYESTLHSFASTEMEKACTLCAMAAIAYTFQRVDDAKTLLFQCMQIQPPVIVGHLAAASLGILHVDVNLTTLVLNELKLYKDHPEYGHHVVNLSAYFYLIQNNIKGAIIVLSKAIFMHPGDVKYWIRLVRILFETDIKMFNTCAQKVLFLNRNIAIENVAHVACGLSLTSSMPSSIRSVQKLLFAYPANIESWATFIATLLPRTVHDTVRNLATSLYSRRHCIIRCINKKYNINSEWLSGFITITQQNYRSTNLMAKWLNDSKMKLKHLNQREKL</sequence>
<dbReference type="SUPFAM" id="SSF48452">
    <property type="entry name" value="TPR-like"/>
    <property type="match status" value="3"/>
</dbReference>
<organism evidence="4 5">
    <name type="scientific">Xylocopa violacea</name>
    <name type="common">Violet carpenter bee</name>
    <name type="synonym">Apis violacea</name>
    <dbReference type="NCBI Taxonomy" id="135666"/>
    <lineage>
        <taxon>Eukaryota</taxon>
        <taxon>Metazoa</taxon>
        <taxon>Ecdysozoa</taxon>
        <taxon>Arthropoda</taxon>
        <taxon>Hexapoda</taxon>
        <taxon>Insecta</taxon>
        <taxon>Pterygota</taxon>
        <taxon>Neoptera</taxon>
        <taxon>Endopterygota</taxon>
        <taxon>Hymenoptera</taxon>
        <taxon>Apocrita</taxon>
        <taxon>Aculeata</taxon>
        <taxon>Apoidea</taxon>
        <taxon>Anthophila</taxon>
        <taxon>Apidae</taxon>
        <taxon>Xylocopa</taxon>
        <taxon>Xylocopa</taxon>
    </lineage>
</organism>
<evidence type="ECO:0000256" key="1">
    <source>
        <dbReference type="ARBA" id="ARBA00022737"/>
    </source>
</evidence>
<evidence type="ECO:0000313" key="5">
    <source>
        <dbReference type="Proteomes" id="UP001642520"/>
    </source>
</evidence>
<dbReference type="InterPro" id="IPR019734">
    <property type="entry name" value="TPR_rpt"/>
</dbReference>
<protein>
    <recommendedName>
        <fullName evidence="6">Tetratricopeptide repeat protein 37</fullName>
    </recommendedName>
</protein>
<keyword evidence="1" id="KW-0677">Repeat</keyword>
<dbReference type="PANTHER" id="PTHR15704">
    <property type="entry name" value="SUPERKILLER 3 PROTEIN-RELATED"/>
    <property type="match status" value="1"/>
</dbReference>
<keyword evidence="5" id="KW-1185">Reference proteome</keyword>
<dbReference type="InterPro" id="IPR039226">
    <property type="entry name" value="Ski3/TTC37"/>
</dbReference>
<accession>A0ABP1N723</accession>
<keyword evidence="2 3" id="KW-0802">TPR repeat</keyword>
<feature type="repeat" description="TPR" evidence="3">
    <location>
        <begin position="442"/>
        <end position="475"/>
    </location>
</feature>
<feature type="repeat" description="TPR" evidence="3">
    <location>
        <begin position="545"/>
        <end position="578"/>
    </location>
</feature>
<feature type="repeat" description="TPR" evidence="3">
    <location>
        <begin position="840"/>
        <end position="873"/>
    </location>
</feature>
<evidence type="ECO:0008006" key="6">
    <source>
        <dbReference type="Google" id="ProtNLM"/>
    </source>
</evidence>